<dbReference type="Proteomes" id="UP000823775">
    <property type="component" value="Unassembled WGS sequence"/>
</dbReference>
<evidence type="ECO:0000313" key="3">
    <source>
        <dbReference type="EMBL" id="MCD7456029.1"/>
    </source>
</evidence>
<name>A0ABS8SB06_DATST</name>
<comment type="caution">
    <text evidence="3">The sequence shown here is derived from an EMBL/GenBank/DDBJ whole genome shotgun (WGS) entry which is preliminary data.</text>
</comment>
<dbReference type="GO" id="GO:0016874">
    <property type="term" value="F:ligase activity"/>
    <property type="evidence" value="ECO:0007669"/>
    <property type="project" value="UniProtKB-KW"/>
</dbReference>
<keyword evidence="1" id="KW-0808">Transferase</keyword>
<gene>
    <name evidence="3" type="primary">UPL1_1</name>
    <name evidence="3" type="ORF">HAX54_030502</name>
</gene>
<dbReference type="Pfam" id="PF06025">
    <property type="entry name" value="DUF913"/>
    <property type="match status" value="1"/>
</dbReference>
<dbReference type="EMBL" id="JACEIK010000383">
    <property type="protein sequence ID" value="MCD7456029.1"/>
    <property type="molecule type" value="Genomic_DNA"/>
</dbReference>
<sequence length="598" mass="66283">MEKGKFLAPTEINLPPKIRSFISSVTSIREYRRTLEKVLFGSLIRLRLGRICNLDDHFLESDPQFPREAVLQVLRVIRIILENCTNKHFYSSYEGWGGKEEGLGLIACALQDSSDASANELGCTLHFEFYATEPSDEPLLPLYKVPPSLRFPLLTRLRYARAFSSPASRQQYTCIRLYAFIVLVQACSDSDDLLFASSTVNQSLMSWLPYWSCEDVGSWRRLEFLGLVSLVALCQDRSRQPSGYWTAVTSGGHRGILSSLMQKAIDSIVSNSSKWSVLFAEALLSLVTILVSSSSGCSAMREAGPSPALPLLKDTDPQHLHLVSMAVHVLEAFMDYSNPAAALFRDLGGLDDTIARLNVEVSRVENGVKLPTVSSDLERRAKDFGGGGVFHLAATVMRILFTKIPPASLYWKQLAVKDRNALRCFQKYSISKTYVRALSGDTTDGSSGLDELMRHTSSCWARTWSGYYDLILKEIVKLGSVPEAISDPLLTVLELIVTHFVEKKGIEAVLQLFTLPALPLSVSVGQTLSVAFKNFSPQHSASLAQAASNTRVSELGTADADVLKDLLRAYKEVLWQISLCCDSKVDEKQNVEVELLKM</sequence>
<evidence type="ECO:0000256" key="1">
    <source>
        <dbReference type="ARBA" id="ARBA00022679"/>
    </source>
</evidence>
<evidence type="ECO:0000313" key="4">
    <source>
        <dbReference type="Proteomes" id="UP000823775"/>
    </source>
</evidence>
<proteinExistence type="predicted"/>
<keyword evidence="3" id="KW-0436">Ligase</keyword>
<dbReference type="InterPro" id="IPR050409">
    <property type="entry name" value="E3_ubiq-protein_ligase"/>
</dbReference>
<protein>
    <submittedName>
        <fullName evidence="3">E3 ubiquitin- protein ligase upl1</fullName>
    </submittedName>
</protein>
<dbReference type="PANTHER" id="PTHR11254:SF67">
    <property type="entry name" value="E3 UBIQUITIN-PROTEIN LIGASE HUWE1"/>
    <property type="match status" value="1"/>
</dbReference>
<dbReference type="PANTHER" id="PTHR11254">
    <property type="entry name" value="HECT DOMAIN UBIQUITIN-PROTEIN LIGASE"/>
    <property type="match status" value="1"/>
</dbReference>
<dbReference type="InterPro" id="IPR010314">
    <property type="entry name" value="E3_Ub_ligase_DUF913"/>
</dbReference>
<organism evidence="3 4">
    <name type="scientific">Datura stramonium</name>
    <name type="common">Jimsonweed</name>
    <name type="synonym">Common thornapple</name>
    <dbReference type="NCBI Taxonomy" id="4076"/>
    <lineage>
        <taxon>Eukaryota</taxon>
        <taxon>Viridiplantae</taxon>
        <taxon>Streptophyta</taxon>
        <taxon>Embryophyta</taxon>
        <taxon>Tracheophyta</taxon>
        <taxon>Spermatophyta</taxon>
        <taxon>Magnoliopsida</taxon>
        <taxon>eudicotyledons</taxon>
        <taxon>Gunneridae</taxon>
        <taxon>Pentapetalae</taxon>
        <taxon>asterids</taxon>
        <taxon>lamiids</taxon>
        <taxon>Solanales</taxon>
        <taxon>Solanaceae</taxon>
        <taxon>Solanoideae</taxon>
        <taxon>Datureae</taxon>
        <taxon>Datura</taxon>
    </lineage>
</organism>
<evidence type="ECO:0000259" key="2">
    <source>
        <dbReference type="Pfam" id="PF06025"/>
    </source>
</evidence>
<keyword evidence="4" id="KW-1185">Reference proteome</keyword>
<feature type="domain" description="DUF913" evidence="2">
    <location>
        <begin position="324"/>
        <end position="369"/>
    </location>
</feature>
<accession>A0ABS8SB06</accession>
<reference evidence="3 4" key="1">
    <citation type="journal article" date="2021" name="BMC Genomics">
        <title>Datura genome reveals duplications of psychoactive alkaloid biosynthetic genes and high mutation rate following tissue culture.</title>
        <authorList>
            <person name="Rajewski A."/>
            <person name="Carter-House D."/>
            <person name="Stajich J."/>
            <person name="Litt A."/>
        </authorList>
    </citation>
    <scope>NUCLEOTIDE SEQUENCE [LARGE SCALE GENOMIC DNA]</scope>
    <source>
        <strain evidence="3">AR-01</strain>
    </source>
</reference>